<proteinExistence type="inferred from homology"/>
<evidence type="ECO:0000313" key="16">
    <source>
        <dbReference type="Proteomes" id="UP000054481"/>
    </source>
</evidence>
<keyword evidence="5" id="KW-0336">GPI-anchor</keyword>
<keyword evidence="11" id="KW-0325">Glycoprotein</keyword>
<evidence type="ECO:0000313" key="15">
    <source>
        <dbReference type="EMBL" id="KJZ77072.1"/>
    </source>
</evidence>
<keyword evidence="4" id="KW-1003">Cell membrane</keyword>
<organism evidence="15 16">
    <name type="scientific">Hirsutella minnesotensis 3608</name>
    <dbReference type="NCBI Taxonomy" id="1043627"/>
    <lineage>
        <taxon>Eukaryota</taxon>
        <taxon>Fungi</taxon>
        <taxon>Dikarya</taxon>
        <taxon>Ascomycota</taxon>
        <taxon>Pezizomycotina</taxon>
        <taxon>Sordariomycetes</taxon>
        <taxon>Hypocreomycetidae</taxon>
        <taxon>Hypocreales</taxon>
        <taxon>Ophiocordycipitaceae</taxon>
        <taxon>Hirsutella</taxon>
    </lineage>
</organism>
<feature type="signal peptide" evidence="14">
    <location>
        <begin position="1"/>
        <end position="16"/>
    </location>
</feature>
<dbReference type="EMBL" id="KQ030508">
    <property type="protein sequence ID" value="KJZ77072.1"/>
    <property type="molecule type" value="Genomic_DNA"/>
</dbReference>
<evidence type="ECO:0000256" key="3">
    <source>
        <dbReference type="ARBA" id="ARBA00009431"/>
    </source>
</evidence>
<sequence length="613" mass="67569">MKSVMLLGAVAAAVAASPSPFPPEPQGVKVLRSKIHENVTISYKEPGICETTPGVRSYAGHVHLPPGLLDDVDGELQDYPINTFFWFFEARKDPANAPLAIWLNGGPGASSMMGLLQENGPCMVLEDSKSTELNPWSWNNEVNMLYIDEPNQVGFSYDVPTNVTIRAARNSTGELIVTPTDFSDEWPELNLTNRAGTVSSQEPRHTANSTAQAAHALWHFAQTFFFEFPHYRPNDDRISLWGESYGGHYGPGFMHFFQQQNEKIANGSIDDDTAQYLHLDTLGIVNGLVDAVIQEEASIDFGYNNTYGIQVFDESLRDELMHNFTRSGGCKEQITECREKLSSSRTKPGPRTSTTKDVCNMEPWCEMAAEAAYMRLDSGWFDIAHDKYDPFPPPYVNGYLTQESVLGALGSPVNYSAVSMTVGSGFGLTHDEIRGGFLDAVADLLDAGVKVHMMYGDRDYACDWVGGERVSLAVPYSRADDFARAGYAPMMAADGAVAGMTRQLGNFSFTRVFQAGHMVPSYQPAAAYAIFMRATFNRDVSTGLLPVVDDLATVGPSDTWHIKSKPPKSPEPRCYVLSPESCTPDVWAKVVDGDVRVKDWFVIDEDEDEIGEL</sequence>
<name>A0A0F8A2K5_9HYPO</name>
<evidence type="ECO:0000256" key="6">
    <source>
        <dbReference type="ARBA" id="ARBA00022645"/>
    </source>
</evidence>
<dbReference type="PANTHER" id="PTHR11802:SF189">
    <property type="entry name" value="CARBOXYPEPTIDASE"/>
    <property type="match status" value="1"/>
</dbReference>
<evidence type="ECO:0000256" key="5">
    <source>
        <dbReference type="ARBA" id="ARBA00022622"/>
    </source>
</evidence>
<dbReference type="GO" id="GO:0005886">
    <property type="term" value="C:plasma membrane"/>
    <property type="evidence" value="ECO:0007669"/>
    <property type="project" value="UniProtKB-SubCell"/>
</dbReference>
<dbReference type="SUPFAM" id="SSF53474">
    <property type="entry name" value="alpha/beta-Hydrolases"/>
    <property type="match status" value="1"/>
</dbReference>
<reference evidence="15 16" key="1">
    <citation type="journal article" date="2014" name="Genome Biol. Evol.">
        <title>Comparative genomics and transcriptomics analyses reveal divergent lifestyle features of nematode endoparasitic fungus Hirsutella minnesotensis.</title>
        <authorList>
            <person name="Lai Y."/>
            <person name="Liu K."/>
            <person name="Zhang X."/>
            <person name="Zhang X."/>
            <person name="Li K."/>
            <person name="Wang N."/>
            <person name="Shu C."/>
            <person name="Wu Y."/>
            <person name="Wang C."/>
            <person name="Bushley K.E."/>
            <person name="Xiang M."/>
            <person name="Liu X."/>
        </authorList>
    </citation>
    <scope>NUCLEOTIDE SEQUENCE [LARGE SCALE GENOMIC DNA]</scope>
    <source>
        <strain evidence="15 16">3608</strain>
    </source>
</reference>
<dbReference type="GO" id="GO:0000324">
    <property type="term" value="C:fungal-type vacuole"/>
    <property type="evidence" value="ECO:0007669"/>
    <property type="project" value="TreeGrafter"/>
</dbReference>
<keyword evidence="10" id="KW-0843">Virulence</keyword>
<evidence type="ECO:0000256" key="12">
    <source>
        <dbReference type="ARBA" id="ARBA00023288"/>
    </source>
</evidence>
<evidence type="ECO:0000256" key="8">
    <source>
        <dbReference type="ARBA" id="ARBA00022729"/>
    </source>
</evidence>
<evidence type="ECO:0000256" key="1">
    <source>
        <dbReference type="ARBA" id="ARBA00001003"/>
    </source>
</evidence>
<dbReference type="GO" id="GO:0006508">
    <property type="term" value="P:proteolysis"/>
    <property type="evidence" value="ECO:0007669"/>
    <property type="project" value="UniProtKB-KW"/>
</dbReference>
<protein>
    <recommendedName>
        <fullName evidence="14">Carboxypeptidase</fullName>
        <ecNumber evidence="14">3.4.16.-</ecNumber>
    </recommendedName>
</protein>
<dbReference type="InterPro" id="IPR001563">
    <property type="entry name" value="Peptidase_S10"/>
</dbReference>
<keyword evidence="7 14" id="KW-0645">Protease</keyword>
<keyword evidence="6 14" id="KW-0121">Carboxypeptidase</keyword>
<evidence type="ECO:0000256" key="14">
    <source>
        <dbReference type="RuleBase" id="RU361156"/>
    </source>
</evidence>
<gene>
    <name evidence="15" type="ORF">HIM_03393</name>
</gene>
<evidence type="ECO:0000256" key="7">
    <source>
        <dbReference type="ARBA" id="ARBA00022670"/>
    </source>
</evidence>
<keyword evidence="9 14" id="KW-0378">Hydrolase</keyword>
<feature type="chain" id="PRO_5005117596" description="Carboxypeptidase" evidence="14">
    <location>
        <begin position="17"/>
        <end position="613"/>
    </location>
</feature>
<dbReference type="PROSITE" id="PS00560">
    <property type="entry name" value="CARBOXYPEPT_SER_HIS"/>
    <property type="match status" value="1"/>
</dbReference>
<dbReference type="Proteomes" id="UP000054481">
    <property type="component" value="Unassembled WGS sequence"/>
</dbReference>
<dbReference type="GO" id="GO:0004185">
    <property type="term" value="F:serine-type carboxypeptidase activity"/>
    <property type="evidence" value="ECO:0007669"/>
    <property type="project" value="UniProtKB-UniRule"/>
</dbReference>
<accession>A0A0F8A2K5</accession>
<evidence type="ECO:0000256" key="10">
    <source>
        <dbReference type="ARBA" id="ARBA00023026"/>
    </source>
</evidence>
<evidence type="ECO:0000256" key="11">
    <source>
        <dbReference type="ARBA" id="ARBA00023180"/>
    </source>
</evidence>
<keyword evidence="16" id="KW-1185">Reference proteome</keyword>
<evidence type="ECO:0000256" key="9">
    <source>
        <dbReference type="ARBA" id="ARBA00022801"/>
    </source>
</evidence>
<dbReference type="PRINTS" id="PR00724">
    <property type="entry name" value="CRBOXYPTASEC"/>
</dbReference>
<dbReference type="PROSITE" id="PS00131">
    <property type="entry name" value="CARBOXYPEPT_SER_SER"/>
    <property type="match status" value="1"/>
</dbReference>
<dbReference type="Gene3D" id="3.40.50.1820">
    <property type="entry name" value="alpha/beta hydrolase"/>
    <property type="match status" value="1"/>
</dbReference>
<dbReference type="GO" id="GO:0098552">
    <property type="term" value="C:side of membrane"/>
    <property type="evidence" value="ECO:0007669"/>
    <property type="project" value="UniProtKB-KW"/>
</dbReference>
<dbReference type="OrthoDB" id="443318at2759"/>
<dbReference type="EC" id="3.4.16.-" evidence="14"/>
<comment type="similarity">
    <text evidence="3 14">Belongs to the peptidase S10 family.</text>
</comment>
<evidence type="ECO:0000256" key="13">
    <source>
        <dbReference type="ARBA" id="ARBA00037356"/>
    </source>
</evidence>
<dbReference type="InterPro" id="IPR018202">
    <property type="entry name" value="Ser_caboxypep_ser_AS"/>
</dbReference>
<comment type="catalytic activity">
    <reaction evidence="1">
        <text>Preferential release of a C-terminal arginine or lysine residue.</text>
        <dbReference type="EC" id="3.4.16.6"/>
    </reaction>
</comment>
<comment type="subcellular location">
    <subcellularLocation>
        <location evidence="2">Cell membrane</location>
        <topology evidence="2">Lipid-anchor</topology>
        <topology evidence="2">GPI-anchor</topology>
    </subcellularLocation>
</comment>
<keyword evidence="8 14" id="KW-0732">Signal</keyword>
<dbReference type="AlphaFoldDB" id="A0A0F8A2K5"/>
<dbReference type="InterPro" id="IPR029058">
    <property type="entry name" value="AB_hydrolase_fold"/>
</dbReference>
<evidence type="ECO:0000256" key="2">
    <source>
        <dbReference type="ARBA" id="ARBA00004609"/>
    </source>
</evidence>
<dbReference type="Pfam" id="PF00450">
    <property type="entry name" value="Peptidase_S10"/>
    <property type="match status" value="1"/>
</dbReference>
<evidence type="ECO:0000256" key="4">
    <source>
        <dbReference type="ARBA" id="ARBA00022475"/>
    </source>
</evidence>
<keyword evidence="5" id="KW-0472">Membrane</keyword>
<keyword evidence="12" id="KW-0449">Lipoprotein</keyword>
<comment type="function">
    <text evidence="13">Extracellular serine carboxypeptidase that contributes to pathogenicity.</text>
</comment>
<dbReference type="PANTHER" id="PTHR11802">
    <property type="entry name" value="SERINE PROTEASE FAMILY S10 SERINE CARBOXYPEPTIDASE"/>
    <property type="match status" value="1"/>
</dbReference>
<dbReference type="InterPro" id="IPR033124">
    <property type="entry name" value="Ser_caboxypep_his_AS"/>
</dbReference>